<proteinExistence type="predicted"/>
<dbReference type="Proteomes" id="UP001054945">
    <property type="component" value="Unassembled WGS sequence"/>
</dbReference>
<evidence type="ECO:0000313" key="2">
    <source>
        <dbReference type="Proteomes" id="UP001054945"/>
    </source>
</evidence>
<accession>A0AAV4TK62</accession>
<protein>
    <submittedName>
        <fullName evidence="1">Uncharacterized protein</fullName>
    </submittedName>
</protein>
<keyword evidence="2" id="KW-1185">Reference proteome</keyword>
<sequence>MAGGGLNNGISRSWQQSVGGQCAHGMGRHVPHGCVTAPTPRPSSDEGALCKPICHPSRVVAFAWQPPLPPKSLCIQLVSFSSLTSKGLGDDFADDWVARALVEEGILESKWSALRVVCDTTGGDPPLRKGEVKGCEPPKCRSRNEFLEVRFVGHERASTP</sequence>
<comment type="caution">
    <text evidence="1">The sequence shown here is derived from an EMBL/GenBank/DDBJ whole genome shotgun (WGS) entry which is preliminary data.</text>
</comment>
<dbReference type="EMBL" id="BPLR01011243">
    <property type="protein sequence ID" value="GIY45177.1"/>
    <property type="molecule type" value="Genomic_DNA"/>
</dbReference>
<dbReference type="AlphaFoldDB" id="A0AAV4TK62"/>
<gene>
    <name evidence="1" type="ORF">CEXT_498471</name>
</gene>
<organism evidence="1 2">
    <name type="scientific">Caerostris extrusa</name>
    <name type="common">Bark spider</name>
    <name type="synonym">Caerostris bankana</name>
    <dbReference type="NCBI Taxonomy" id="172846"/>
    <lineage>
        <taxon>Eukaryota</taxon>
        <taxon>Metazoa</taxon>
        <taxon>Ecdysozoa</taxon>
        <taxon>Arthropoda</taxon>
        <taxon>Chelicerata</taxon>
        <taxon>Arachnida</taxon>
        <taxon>Araneae</taxon>
        <taxon>Araneomorphae</taxon>
        <taxon>Entelegynae</taxon>
        <taxon>Araneoidea</taxon>
        <taxon>Araneidae</taxon>
        <taxon>Caerostris</taxon>
    </lineage>
</organism>
<evidence type="ECO:0000313" key="1">
    <source>
        <dbReference type="EMBL" id="GIY45177.1"/>
    </source>
</evidence>
<name>A0AAV4TK62_CAEEX</name>
<reference evidence="1 2" key="1">
    <citation type="submission" date="2021-06" db="EMBL/GenBank/DDBJ databases">
        <title>Caerostris extrusa draft genome.</title>
        <authorList>
            <person name="Kono N."/>
            <person name="Arakawa K."/>
        </authorList>
    </citation>
    <scope>NUCLEOTIDE SEQUENCE [LARGE SCALE GENOMIC DNA]</scope>
</reference>